<dbReference type="Proteomes" id="UP000241167">
    <property type="component" value="Unassembled WGS sequence"/>
</dbReference>
<dbReference type="AlphaFoldDB" id="A0A2P7QEU0"/>
<name>A0A2P7QEU0_9SPHN</name>
<protein>
    <submittedName>
        <fullName evidence="2">Uncharacterized protein</fullName>
    </submittedName>
</protein>
<gene>
    <name evidence="2" type="ORF">C7I55_25785</name>
</gene>
<keyword evidence="1" id="KW-1133">Transmembrane helix</keyword>
<keyword evidence="3" id="KW-1185">Reference proteome</keyword>
<feature type="transmembrane region" description="Helical" evidence="1">
    <location>
        <begin position="104"/>
        <end position="123"/>
    </location>
</feature>
<comment type="caution">
    <text evidence="2">The sequence shown here is derived from an EMBL/GenBank/DDBJ whole genome shotgun (WGS) entry which is preliminary data.</text>
</comment>
<keyword evidence="1" id="KW-0472">Membrane</keyword>
<evidence type="ECO:0000313" key="2">
    <source>
        <dbReference type="EMBL" id="PSJ36487.1"/>
    </source>
</evidence>
<evidence type="ECO:0000313" key="3">
    <source>
        <dbReference type="Proteomes" id="UP000241167"/>
    </source>
</evidence>
<organism evidence="2 3">
    <name type="scientific">Allosphingosinicella deserti</name>
    <dbReference type="NCBI Taxonomy" id="2116704"/>
    <lineage>
        <taxon>Bacteria</taxon>
        <taxon>Pseudomonadati</taxon>
        <taxon>Pseudomonadota</taxon>
        <taxon>Alphaproteobacteria</taxon>
        <taxon>Sphingomonadales</taxon>
        <taxon>Sphingomonadaceae</taxon>
        <taxon>Allosphingosinicella</taxon>
    </lineage>
</organism>
<proteinExistence type="predicted"/>
<sequence length="124" mass="13160">MNPRPNHSVGLGGDGDEIAAIGEVEAEFGVTLDYADAHNWTTAGDVYAALRRALPPKEADKLDLWDRFADALCRETGVQPSSLTPESELLCEDGVWMHVANGSAILWSTVAAAALVAVGWLLLG</sequence>
<dbReference type="EMBL" id="PXYI01000013">
    <property type="protein sequence ID" value="PSJ36487.1"/>
    <property type="molecule type" value="Genomic_DNA"/>
</dbReference>
<evidence type="ECO:0000256" key="1">
    <source>
        <dbReference type="SAM" id="Phobius"/>
    </source>
</evidence>
<reference evidence="2 3" key="1">
    <citation type="submission" date="2018-03" db="EMBL/GenBank/DDBJ databases">
        <title>The draft genome of Sphingosinicella sp. GL-C-18.</title>
        <authorList>
            <person name="Liu L."/>
            <person name="Li L."/>
            <person name="Liang L."/>
            <person name="Zhang X."/>
            <person name="Wang T."/>
        </authorList>
    </citation>
    <scope>NUCLEOTIDE SEQUENCE [LARGE SCALE GENOMIC DNA]</scope>
    <source>
        <strain evidence="2 3">GL-C-18</strain>
    </source>
</reference>
<accession>A0A2P7QEU0</accession>
<keyword evidence="1" id="KW-0812">Transmembrane</keyword>